<dbReference type="PROSITE" id="PS52050">
    <property type="entry name" value="WYL"/>
    <property type="match status" value="1"/>
</dbReference>
<keyword evidence="4" id="KW-1185">Reference proteome</keyword>
<dbReference type="RefSeq" id="WP_168060588.1">
    <property type="nucleotide sequence ID" value="NZ_VTOW01000002.1"/>
</dbReference>
<dbReference type="InterPro" id="IPR026881">
    <property type="entry name" value="WYL_dom"/>
</dbReference>
<dbReference type="Pfam" id="PF13280">
    <property type="entry name" value="WYL"/>
    <property type="match status" value="1"/>
</dbReference>
<reference evidence="3 4" key="1">
    <citation type="journal article" date="2020" name="Nature">
        <title>Bacterial chemolithoautotrophy via manganese oxidation.</title>
        <authorList>
            <person name="Yu H."/>
            <person name="Leadbetter J.R."/>
        </authorList>
    </citation>
    <scope>NUCLEOTIDE SEQUENCE [LARGE SCALE GENOMIC DNA]</scope>
    <source>
        <strain evidence="3 4">Mn-1</strain>
    </source>
</reference>
<dbReference type="Proteomes" id="UP000534783">
    <property type="component" value="Unassembled WGS sequence"/>
</dbReference>
<dbReference type="InterPro" id="IPR051534">
    <property type="entry name" value="CBASS_pafABC_assoc_protein"/>
</dbReference>
<dbReference type="InterPro" id="IPR057727">
    <property type="entry name" value="WCX_dom"/>
</dbReference>
<gene>
    <name evidence="3" type="ORF">MNODULE_13255</name>
</gene>
<feature type="domain" description="WCX" evidence="2">
    <location>
        <begin position="244"/>
        <end position="317"/>
    </location>
</feature>
<evidence type="ECO:0000313" key="4">
    <source>
        <dbReference type="Proteomes" id="UP000534783"/>
    </source>
</evidence>
<evidence type="ECO:0000259" key="2">
    <source>
        <dbReference type="Pfam" id="PF25583"/>
    </source>
</evidence>
<evidence type="ECO:0000259" key="1">
    <source>
        <dbReference type="Pfam" id="PF13280"/>
    </source>
</evidence>
<evidence type="ECO:0000313" key="3">
    <source>
        <dbReference type="EMBL" id="NKE71708.1"/>
    </source>
</evidence>
<organism evidence="3 4">
    <name type="scientific">Candidatus Manganitrophus noduliformans</name>
    <dbReference type="NCBI Taxonomy" id="2606439"/>
    <lineage>
        <taxon>Bacteria</taxon>
        <taxon>Pseudomonadati</taxon>
        <taxon>Nitrospirota</taxon>
        <taxon>Nitrospiria</taxon>
        <taxon>Candidatus Troglogloeales</taxon>
        <taxon>Candidatus Manganitrophaceae</taxon>
        <taxon>Candidatus Manganitrophus</taxon>
    </lineage>
</organism>
<dbReference type="InterPro" id="IPR028349">
    <property type="entry name" value="PafC-like"/>
</dbReference>
<protein>
    <submittedName>
        <fullName evidence="3">YafY family transcriptional regulator</fullName>
    </submittedName>
</protein>
<dbReference type="PANTHER" id="PTHR34580:SF1">
    <property type="entry name" value="PROTEIN PAFC"/>
    <property type="match status" value="1"/>
</dbReference>
<dbReference type="PIRSF" id="PIRSF016838">
    <property type="entry name" value="PafC"/>
    <property type="match status" value="1"/>
</dbReference>
<dbReference type="EMBL" id="VTOW01000002">
    <property type="protein sequence ID" value="NKE71708.1"/>
    <property type="molecule type" value="Genomic_DNA"/>
</dbReference>
<name>A0A7X6IBJ3_9BACT</name>
<dbReference type="Pfam" id="PF25583">
    <property type="entry name" value="WCX"/>
    <property type="match status" value="1"/>
</dbReference>
<feature type="domain" description="WYL" evidence="1">
    <location>
        <begin position="150"/>
        <end position="216"/>
    </location>
</feature>
<dbReference type="AlphaFoldDB" id="A0A7X6IBJ3"/>
<comment type="caution">
    <text evidence="3">The sequence shown here is derived from an EMBL/GenBank/DDBJ whole genome shotgun (WGS) entry which is preliminary data.</text>
</comment>
<dbReference type="PANTHER" id="PTHR34580">
    <property type="match status" value="1"/>
</dbReference>
<sequence>MPRADQPIRQWTILKLLESNGRVTLRQISDALSETCHERTLRRDLDVLGLVGFPIYAERENGKSVWKLDDAYKRAPLPLTGTELYALQCGMQMMAPLEGTFLADAIQGLTQKIKANLPAKSKDYLALLQQTIQIGMPPYKVYKAHRSRIDPIRRAIETGKTIEIRYTPLRTGRPATRAVNPYRLWHYGGTLYLIGYCHERKDTRTFVIDRIASLQVTGRPFQIPFYFSIDDYFKDAFGVYRGEAEDVSLLFEKKAALWVRERRWHRSQKITPLRGGKIQLDLRVAITPELMQWVMGFGAQVEVTAPVRLRRMVENEAWKVAGKYQKGKINAVAKTASAKKREI</sequence>
<accession>A0A7X6IBJ3</accession>
<proteinExistence type="predicted"/>